<dbReference type="InterPro" id="IPR036737">
    <property type="entry name" value="OmpA-like_sf"/>
</dbReference>
<evidence type="ECO:0000256" key="1">
    <source>
        <dbReference type="PROSITE-ProRule" id="PRU00473"/>
    </source>
</evidence>
<evidence type="ECO:0000313" key="3">
    <source>
        <dbReference type="EMBL" id="QTA85972.1"/>
    </source>
</evidence>
<keyword evidence="1" id="KW-0472">Membrane</keyword>
<feature type="domain" description="OmpA-like" evidence="2">
    <location>
        <begin position="297"/>
        <end position="414"/>
    </location>
</feature>
<accession>A0A975BI69</accession>
<dbReference type="SUPFAM" id="SSF103088">
    <property type="entry name" value="OmpA-like"/>
    <property type="match status" value="1"/>
</dbReference>
<sequence>MKNKYVSIPIERSKKINMPLVKQFARLICVILFLALLSSCAMFQNLFNPRPMTFKAAIQSVAHKLMTQVKSDRGALFSQDTTIVIDPFVNADNGEVIRASKEIEKIIIQEGRENFKGLHFVRLTSENLREADYAMNGAIRHISNKLGGLSGGYYQVSASVVNLETGKIIGRSDVQMTEDLDYTSTLFYRDSPMYIKDPPLEGSVQTATSPVGSLADKAYYDSLETLAMLTEAETAYGKSDYEPALALLKKVAERPDGQLMKTYAGLYNTYRRLNQMKLAEAAFTKLLSISVEKNKVLTLKFLFDVNSVEFWKDPELKKQYAMWLRQLGKYFNRSSYCLRIVGHCSRTGAERYNDKLSMERAYRIQELLQPDFPEIMQRSSAIGKGFRENIVGTGTDDGRDAIDRRVEFVLMDCGT</sequence>
<dbReference type="PROSITE" id="PS51123">
    <property type="entry name" value="OMPA_2"/>
    <property type="match status" value="1"/>
</dbReference>
<proteinExistence type="predicted"/>
<evidence type="ECO:0000313" key="4">
    <source>
        <dbReference type="Proteomes" id="UP000663722"/>
    </source>
</evidence>
<dbReference type="Gene3D" id="3.30.1330.60">
    <property type="entry name" value="OmpA-like domain"/>
    <property type="match status" value="1"/>
</dbReference>
<name>A0A975BI69_9BACT</name>
<dbReference type="InterPro" id="IPR006665">
    <property type="entry name" value="OmpA-like"/>
</dbReference>
<dbReference type="Proteomes" id="UP000663722">
    <property type="component" value="Chromosome"/>
</dbReference>
<keyword evidence="4" id="KW-1185">Reference proteome</keyword>
<protein>
    <submittedName>
        <fullName evidence="3">OmpA-like domain-containing protein</fullName>
    </submittedName>
</protein>
<dbReference type="KEGG" id="dmm:dnm_019885"/>
<dbReference type="EMBL" id="CP061800">
    <property type="protein sequence ID" value="QTA85972.1"/>
    <property type="molecule type" value="Genomic_DNA"/>
</dbReference>
<organism evidence="3 4">
    <name type="scientific">Desulfonema magnum</name>
    <dbReference type="NCBI Taxonomy" id="45655"/>
    <lineage>
        <taxon>Bacteria</taxon>
        <taxon>Pseudomonadati</taxon>
        <taxon>Thermodesulfobacteriota</taxon>
        <taxon>Desulfobacteria</taxon>
        <taxon>Desulfobacterales</taxon>
        <taxon>Desulfococcaceae</taxon>
        <taxon>Desulfonema</taxon>
    </lineage>
</organism>
<dbReference type="GO" id="GO:0016020">
    <property type="term" value="C:membrane"/>
    <property type="evidence" value="ECO:0007669"/>
    <property type="project" value="UniProtKB-UniRule"/>
</dbReference>
<evidence type="ECO:0000259" key="2">
    <source>
        <dbReference type="PROSITE" id="PS51123"/>
    </source>
</evidence>
<reference evidence="3" key="1">
    <citation type="journal article" date="2021" name="Microb. Physiol.">
        <title>Proteogenomic Insights into the Physiology of Marine, Sulfate-Reducing, Filamentous Desulfonema limicola and Desulfonema magnum.</title>
        <authorList>
            <person name="Schnaars V."/>
            <person name="Wohlbrand L."/>
            <person name="Scheve S."/>
            <person name="Hinrichs C."/>
            <person name="Reinhardt R."/>
            <person name="Rabus R."/>
        </authorList>
    </citation>
    <scope>NUCLEOTIDE SEQUENCE</scope>
    <source>
        <strain evidence="3">4be13</strain>
    </source>
</reference>
<dbReference type="RefSeq" id="WP_207681810.1">
    <property type="nucleotide sequence ID" value="NZ_CP061800.1"/>
</dbReference>
<gene>
    <name evidence="3" type="ORF">dnm_019885</name>
</gene>
<dbReference type="AlphaFoldDB" id="A0A975BI69"/>